<sequence length="175" mass="19781">MHGLRKFIKILSNSILILIIAFLLYANIAYYLFGQITLAIVRGSSMYPLLHDGDLVVVIPSHMIDLGDVIVYRNDREEFVIHRVIAKLQCGNKTLYVTKGDNNPFIDSLSIVYRRSIECPDAKRITINSTSNKYMEYVVRLLEGVNRGIDDTRIVGKILNIGGTIFKVTGLLIHN</sequence>
<evidence type="ECO:0000256" key="4">
    <source>
        <dbReference type="ARBA" id="ARBA00022989"/>
    </source>
</evidence>
<gene>
    <name evidence="8" type="ORF">ENU30_04680</name>
</gene>
<dbReference type="EC" id="3.4.21.89" evidence="8"/>
<dbReference type="InterPro" id="IPR015927">
    <property type="entry name" value="Peptidase_S24_S26A/B/C"/>
</dbReference>
<accession>A0A7J3JR17</accession>
<dbReference type="Gene3D" id="2.10.109.10">
    <property type="entry name" value="Umud Fragment, subunit A"/>
    <property type="match status" value="1"/>
</dbReference>
<comment type="caution">
    <text evidence="8">The sequence shown here is derived from an EMBL/GenBank/DDBJ whole genome shotgun (WGS) entry which is preliminary data.</text>
</comment>
<evidence type="ECO:0000313" key="8">
    <source>
        <dbReference type="EMBL" id="HGQ18253.1"/>
    </source>
</evidence>
<protein>
    <submittedName>
        <fullName evidence="8">Signal peptidase I</fullName>
        <ecNumber evidence="8">3.4.21.89</ecNumber>
    </submittedName>
</protein>
<feature type="transmembrane region" description="Helical" evidence="6">
    <location>
        <begin position="12"/>
        <end position="33"/>
    </location>
</feature>
<dbReference type="InterPro" id="IPR001733">
    <property type="entry name" value="Peptidase_S26B"/>
</dbReference>
<dbReference type="Pfam" id="PF00717">
    <property type="entry name" value="Peptidase_S24"/>
    <property type="match status" value="1"/>
</dbReference>
<keyword evidence="4 6" id="KW-1133">Transmembrane helix</keyword>
<evidence type="ECO:0000256" key="1">
    <source>
        <dbReference type="ARBA" id="ARBA00004370"/>
    </source>
</evidence>
<comment type="subcellular location">
    <subcellularLocation>
        <location evidence="1">Membrane</location>
    </subcellularLocation>
</comment>
<evidence type="ECO:0000256" key="6">
    <source>
        <dbReference type="SAM" id="Phobius"/>
    </source>
</evidence>
<dbReference type="GO" id="GO:0006465">
    <property type="term" value="P:signal peptide processing"/>
    <property type="evidence" value="ECO:0007669"/>
    <property type="project" value="InterPro"/>
</dbReference>
<proteinExistence type="predicted"/>
<dbReference type="PANTHER" id="PTHR10806">
    <property type="entry name" value="SIGNAL PEPTIDASE COMPLEX CATALYTIC SUBUNIT SEC11"/>
    <property type="match status" value="1"/>
</dbReference>
<keyword evidence="8" id="KW-0378">Hydrolase</keyword>
<dbReference type="InterPro" id="IPR036286">
    <property type="entry name" value="LexA/Signal_pep-like_sf"/>
</dbReference>
<keyword evidence="5 6" id="KW-0472">Membrane</keyword>
<name>A0A7J3JR17_9CREN</name>
<dbReference type="SUPFAM" id="SSF51306">
    <property type="entry name" value="LexA/Signal peptidase"/>
    <property type="match status" value="1"/>
</dbReference>
<dbReference type="NCBIfam" id="TIGR02228">
    <property type="entry name" value="sigpep_I_arch"/>
    <property type="match status" value="1"/>
</dbReference>
<dbReference type="AlphaFoldDB" id="A0A7J3JR17"/>
<dbReference type="EMBL" id="DTBZ01000086">
    <property type="protein sequence ID" value="HGQ18253.1"/>
    <property type="molecule type" value="Genomic_DNA"/>
</dbReference>
<keyword evidence="3 6" id="KW-0812">Transmembrane</keyword>
<dbReference type="PANTHER" id="PTHR10806:SF6">
    <property type="entry name" value="SIGNAL PEPTIDASE COMPLEX CATALYTIC SUBUNIT SEC11"/>
    <property type="match status" value="1"/>
</dbReference>
<dbReference type="GO" id="GO:0016020">
    <property type="term" value="C:membrane"/>
    <property type="evidence" value="ECO:0007669"/>
    <property type="project" value="UniProtKB-SubCell"/>
</dbReference>
<organism evidence="8">
    <name type="scientific">Ignisphaera aggregans</name>
    <dbReference type="NCBI Taxonomy" id="334771"/>
    <lineage>
        <taxon>Archaea</taxon>
        <taxon>Thermoproteota</taxon>
        <taxon>Thermoprotei</taxon>
        <taxon>Desulfurococcales</taxon>
        <taxon>Desulfurococcaceae</taxon>
        <taxon>Ignisphaera</taxon>
    </lineage>
</organism>
<evidence type="ECO:0000256" key="3">
    <source>
        <dbReference type="ARBA" id="ARBA00022692"/>
    </source>
</evidence>
<evidence type="ECO:0000256" key="2">
    <source>
        <dbReference type="ARBA" id="ARBA00022670"/>
    </source>
</evidence>
<evidence type="ECO:0000259" key="7">
    <source>
        <dbReference type="Pfam" id="PF00717"/>
    </source>
</evidence>
<dbReference type="GO" id="GO:0009003">
    <property type="term" value="F:signal peptidase activity"/>
    <property type="evidence" value="ECO:0007669"/>
    <property type="project" value="UniProtKB-EC"/>
</dbReference>
<reference evidence="8" key="1">
    <citation type="journal article" date="2020" name="mSystems">
        <title>Genome- and Community-Level Interaction Insights into Carbon Utilization and Element Cycling Functions of Hydrothermarchaeota in Hydrothermal Sediment.</title>
        <authorList>
            <person name="Zhou Z."/>
            <person name="Liu Y."/>
            <person name="Xu W."/>
            <person name="Pan J."/>
            <person name="Luo Z.H."/>
            <person name="Li M."/>
        </authorList>
    </citation>
    <scope>NUCLEOTIDE SEQUENCE [LARGE SCALE GENOMIC DNA]</scope>
    <source>
        <strain evidence="8">SpSt-657</strain>
    </source>
</reference>
<evidence type="ECO:0000256" key="5">
    <source>
        <dbReference type="ARBA" id="ARBA00023136"/>
    </source>
</evidence>
<feature type="domain" description="Peptidase S24/S26A/S26B/S26C" evidence="7">
    <location>
        <begin position="37"/>
        <end position="86"/>
    </location>
</feature>
<keyword evidence="2" id="KW-0645">Protease</keyword>
<dbReference type="PRINTS" id="PR00728">
    <property type="entry name" value="SIGNALPTASE"/>
</dbReference>
<dbReference type="CDD" id="cd06462">
    <property type="entry name" value="Peptidase_S24_S26"/>
    <property type="match status" value="1"/>
</dbReference>